<feature type="signal peptide" evidence="3">
    <location>
        <begin position="1"/>
        <end position="22"/>
    </location>
</feature>
<reference evidence="4" key="1">
    <citation type="journal article" date="2014" name="Int. J. Syst. Evol. Microbiol.">
        <title>Complete genome sequence of Corynebacterium casei LMG S-19264T (=DSM 44701T), isolated from a smear-ripened cheese.</title>
        <authorList>
            <consortium name="US DOE Joint Genome Institute (JGI-PGF)"/>
            <person name="Walter F."/>
            <person name="Albersmeier A."/>
            <person name="Kalinowski J."/>
            <person name="Ruckert C."/>
        </authorList>
    </citation>
    <scope>NUCLEOTIDE SEQUENCE</scope>
    <source>
        <strain evidence="4">NBRC 108769</strain>
    </source>
</reference>
<keyword evidence="5" id="KW-1185">Reference proteome</keyword>
<dbReference type="AlphaFoldDB" id="A0AA37WCQ1"/>
<accession>A0AA37WCQ1</accession>
<dbReference type="Proteomes" id="UP001156666">
    <property type="component" value="Unassembled WGS sequence"/>
</dbReference>
<keyword evidence="2" id="KW-0472">Membrane</keyword>
<evidence type="ECO:0000313" key="4">
    <source>
        <dbReference type="EMBL" id="GLR16198.1"/>
    </source>
</evidence>
<gene>
    <name evidence="4" type="ORF">GCM10007940_08130</name>
</gene>
<evidence type="ECO:0000313" key="5">
    <source>
        <dbReference type="Proteomes" id="UP001156666"/>
    </source>
</evidence>
<keyword evidence="1" id="KW-0175">Coiled coil</keyword>
<name>A0AA37WCQ1_9BACT</name>
<evidence type="ECO:0000256" key="2">
    <source>
        <dbReference type="SAM" id="Phobius"/>
    </source>
</evidence>
<sequence length="200" mass="23067">MKNILTLLMMIFAFSLGTAQQASENEGSLDGGTIESQFDYLISKSNNYQQYKVVRKDFISKFFQNISDSLASNNEEITKLNNTIYEQQISVDSMKSQMMTLNADLTQVNKEKNSFSLFGLLLNKVTYNTLMWSLILGLLGALLFFIYRFKRSHVVTAKAKENLSKTKEEFDAFRKKTLEKEQVLMRKLQDELNKNEMNMG</sequence>
<evidence type="ECO:0000256" key="3">
    <source>
        <dbReference type="SAM" id="SignalP"/>
    </source>
</evidence>
<feature type="chain" id="PRO_5041458376" description="tRNA (Guanine-N1)-methyltransferase" evidence="3">
    <location>
        <begin position="23"/>
        <end position="200"/>
    </location>
</feature>
<feature type="transmembrane region" description="Helical" evidence="2">
    <location>
        <begin position="130"/>
        <end position="149"/>
    </location>
</feature>
<feature type="coiled-coil region" evidence="1">
    <location>
        <begin position="156"/>
        <end position="198"/>
    </location>
</feature>
<reference evidence="4" key="2">
    <citation type="submission" date="2023-01" db="EMBL/GenBank/DDBJ databases">
        <title>Draft genome sequence of Portibacter lacus strain NBRC 108769.</title>
        <authorList>
            <person name="Sun Q."/>
            <person name="Mori K."/>
        </authorList>
    </citation>
    <scope>NUCLEOTIDE SEQUENCE</scope>
    <source>
        <strain evidence="4">NBRC 108769</strain>
    </source>
</reference>
<evidence type="ECO:0000256" key="1">
    <source>
        <dbReference type="SAM" id="Coils"/>
    </source>
</evidence>
<proteinExistence type="predicted"/>
<dbReference type="EMBL" id="BSOH01000005">
    <property type="protein sequence ID" value="GLR16198.1"/>
    <property type="molecule type" value="Genomic_DNA"/>
</dbReference>
<dbReference type="RefSeq" id="WP_235293000.1">
    <property type="nucleotide sequence ID" value="NZ_BSOH01000005.1"/>
</dbReference>
<keyword evidence="2" id="KW-0812">Transmembrane</keyword>
<evidence type="ECO:0008006" key="6">
    <source>
        <dbReference type="Google" id="ProtNLM"/>
    </source>
</evidence>
<comment type="caution">
    <text evidence="4">The sequence shown here is derived from an EMBL/GenBank/DDBJ whole genome shotgun (WGS) entry which is preliminary data.</text>
</comment>
<organism evidence="4 5">
    <name type="scientific">Portibacter lacus</name>
    <dbReference type="NCBI Taxonomy" id="1099794"/>
    <lineage>
        <taxon>Bacteria</taxon>
        <taxon>Pseudomonadati</taxon>
        <taxon>Bacteroidota</taxon>
        <taxon>Saprospiria</taxon>
        <taxon>Saprospirales</taxon>
        <taxon>Haliscomenobacteraceae</taxon>
        <taxon>Portibacter</taxon>
    </lineage>
</organism>
<keyword evidence="2" id="KW-1133">Transmembrane helix</keyword>
<keyword evidence="3" id="KW-0732">Signal</keyword>
<protein>
    <recommendedName>
        <fullName evidence="6">tRNA (Guanine-N1)-methyltransferase</fullName>
    </recommendedName>
</protein>